<reference evidence="1" key="1">
    <citation type="submission" date="2022-07" db="EMBL/GenBank/DDBJ databases">
        <title>Faecal culturing of patients with breast cancer.</title>
        <authorList>
            <person name="Teng N.M.Y."/>
            <person name="Kiu R."/>
            <person name="Evans R."/>
            <person name="Baker D.J."/>
            <person name="Zenner C."/>
            <person name="Robinson S.D."/>
            <person name="Hall L.J."/>
        </authorList>
    </citation>
    <scope>NUCLEOTIDE SEQUENCE</scope>
    <source>
        <strain evidence="1">LH1062</strain>
    </source>
</reference>
<dbReference type="EMBL" id="CP101620">
    <property type="protein sequence ID" value="UTY39388.1"/>
    <property type="molecule type" value="Genomic_DNA"/>
</dbReference>
<dbReference type="RefSeq" id="WP_290140450.1">
    <property type="nucleotide sequence ID" value="NZ_CP101620.1"/>
</dbReference>
<name>A0ABY5I5R1_9FIRM</name>
<sequence>MLDCKELVTHVYKKYDSTTRQNILVSEIIKNASWFRTQQSSINNTTVEAKDIIKVRISLENVENIPEINKGDIMIHGMATIESLSYGQIREEYPDSFTVATVTYNLNSLPYSRHIRCEGN</sequence>
<evidence type="ECO:0000313" key="1">
    <source>
        <dbReference type="EMBL" id="UTY39388.1"/>
    </source>
</evidence>
<evidence type="ECO:0000313" key="2">
    <source>
        <dbReference type="Proteomes" id="UP001060112"/>
    </source>
</evidence>
<keyword evidence="2" id="KW-1185">Reference proteome</keyword>
<proteinExistence type="predicted"/>
<organism evidence="1 2">
    <name type="scientific">Allocoprobacillus halotolerans</name>
    <dbReference type="NCBI Taxonomy" id="2944914"/>
    <lineage>
        <taxon>Bacteria</taxon>
        <taxon>Bacillati</taxon>
        <taxon>Bacillota</taxon>
        <taxon>Erysipelotrichia</taxon>
        <taxon>Erysipelotrichales</taxon>
        <taxon>Erysipelotrichaceae</taxon>
        <taxon>Allocoprobacillus</taxon>
    </lineage>
</organism>
<dbReference type="Proteomes" id="UP001060112">
    <property type="component" value="Chromosome"/>
</dbReference>
<gene>
    <name evidence="1" type="ORF">NMU03_00710</name>
</gene>
<protein>
    <submittedName>
        <fullName evidence="1">Uncharacterized protein</fullName>
    </submittedName>
</protein>
<dbReference type="Pfam" id="PF20536">
    <property type="entry name" value="DUF6751"/>
    <property type="match status" value="1"/>
</dbReference>
<accession>A0ABY5I5R1</accession>
<dbReference type="InterPro" id="IPR046639">
    <property type="entry name" value="DUF6751"/>
</dbReference>